<gene>
    <name evidence="1" type="ORF">RRG08_023964</name>
</gene>
<name>A0AAE0YM87_9GAST</name>
<dbReference type="EMBL" id="JAWDGP010005834">
    <property type="protein sequence ID" value="KAK3751207.1"/>
    <property type="molecule type" value="Genomic_DNA"/>
</dbReference>
<sequence>MYAASNRQGPLSYKWAFGPVQDPDRFRTAKCCTRLAGEVVTLARPGAMFVGARSWSGWRDAQSVNRSEPFFIGR</sequence>
<protein>
    <submittedName>
        <fullName evidence="1">Uncharacterized protein</fullName>
    </submittedName>
</protein>
<dbReference type="AlphaFoldDB" id="A0AAE0YM87"/>
<organism evidence="1 2">
    <name type="scientific">Elysia crispata</name>
    <name type="common">lettuce slug</name>
    <dbReference type="NCBI Taxonomy" id="231223"/>
    <lineage>
        <taxon>Eukaryota</taxon>
        <taxon>Metazoa</taxon>
        <taxon>Spiralia</taxon>
        <taxon>Lophotrochozoa</taxon>
        <taxon>Mollusca</taxon>
        <taxon>Gastropoda</taxon>
        <taxon>Heterobranchia</taxon>
        <taxon>Euthyneura</taxon>
        <taxon>Panpulmonata</taxon>
        <taxon>Sacoglossa</taxon>
        <taxon>Placobranchoidea</taxon>
        <taxon>Plakobranchidae</taxon>
        <taxon>Elysia</taxon>
    </lineage>
</organism>
<keyword evidence="2" id="KW-1185">Reference proteome</keyword>
<accession>A0AAE0YM87</accession>
<proteinExistence type="predicted"/>
<dbReference type="Proteomes" id="UP001283361">
    <property type="component" value="Unassembled WGS sequence"/>
</dbReference>
<evidence type="ECO:0000313" key="2">
    <source>
        <dbReference type="Proteomes" id="UP001283361"/>
    </source>
</evidence>
<reference evidence="1" key="1">
    <citation type="journal article" date="2023" name="G3 (Bethesda)">
        <title>A reference genome for the long-term kleptoplast-retaining sea slug Elysia crispata morphotype clarki.</title>
        <authorList>
            <person name="Eastman K.E."/>
            <person name="Pendleton A.L."/>
            <person name="Shaikh M.A."/>
            <person name="Suttiyut T."/>
            <person name="Ogas R."/>
            <person name="Tomko P."/>
            <person name="Gavelis G."/>
            <person name="Widhalm J.R."/>
            <person name="Wisecaver J.H."/>
        </authorList>
    </citation>
    <scope>NUCLEOTIDE SEQUENCE</scope>
    <source>
        <strain evidence="1">ECLA1</strain>
    </source>
</reference>
<comment type="caution">
    <text evidence="1">The sequence shown here is derived from an EMBL/GenBank/DDBJ whole genome shotgun (WGS) entry which is preliminary data.</text>
</comment>
<evidence type="ECO:0000313" key="1">
    <source>
        <dbReference type="EMBL" id="KAK3751207.1"/>
    </source>
</evidence>